<dbReference type="InterPro" id="IPR001247">
    <property type="entry name" value="ExoRNase_PH_dom1"/>
</dbReference>
<dbReference type="Pfam" id="PF00575">
    <property type="entry name" value="S1"/>
    <property type="match status" value="1"/>
</dbReference>
<keyword evidence="3 5" id="KW-0548">Nucleotidyltransferase</keyword>
<proteinExistence type="inferred from homology"/>
<dbReference type="InterPro" id="IPR015847">
    <property type="entry name" value="ExoRNase_PH_dom2"/>
</dbReference>
<dbReference type="SUPFAM" id="SSF55666">
    <property type="entry name" value="Ribonuclease PH domain 2-like"/>
    <property type="match status" value="2"/>
</dbReference>
<evidence type="ECO:0000313" key="8">
    <source>
        <dbReference type="Proteomes" id="UP001195571"/>
    </source>
</evidence>
<dbReference type="CDD" id="cd02393">
    <property type="entry name" value="KH-I_PNPase"/>
    <property type="match status" value="1"/>
</dbReference>
<dbReference type="SUPFAM" id="SSF46915">
    <property type="entry name" value="Polynucleotide phosphorylase/guanosine pentaphosphate synthase (PNPase/GPSI), domain 3"/>
    <property type="match status" value="1"/>
</dbReference>
<evidence type="ECO:0000256" key="3">
    <source>
        <dbReference type="ARBA" id="ARBA00022695"/>
    </source>
</evidence>
<dbReference type="CDD" id="cd11364">
    <property type="entry name" value="RNase_PH_PNPase_2"/>
    <property type="match status" value="1"/>
</dbReference>
<dbReference type="InterPro" id="IPR012162">
    <property type="entry name" value="PNPase"/>
</dbReference>
<dbReference type="Proteomes" id="UP001195571">
    <property type="component" value="Unassembled WGS sequence"/>
</dbReference>
<dbReference type="InterPro" id="IPR036612">
    <property type="entry name" value="KH_dom_type_1_sf"/>
</dbReference>
<evidence type="ECO:0000256" key="1">
    <source>
        <dbReference type="ARBA" id="ARBA00007404"/>
    </source>
</evidence>
<dbReference type="PIRSF" id="PIRSF005499">
    <property type="entry name" value="PNPase"/>
    <property type="match status" value="1"/>
</dbReference>
<keyword evidence="4 5" id="KW-0694">RNA-binding</keyword>
<keyword evidence="8" id="KW-1185">Reference proteome</keyword>
<dbReference type="Gene3D" id="2.40.50.140">
    <property type="entry name" value="Nucleic acid-binding proteins"/>
    <property type="match status" value="1"/>
</dbReference>
<evidence type="ECO:0000256" key="2">
    <source>
        <dbReference type="ARBA" id="ARBA00022679"/>
    </source>
</evidence>
<dbReference type="Pfam" id="PF03725">
    <property type="entry name" value="RNase_PH_C"/>
    <property type="match status" value="1"/>
</dbReference>
<dbReference type="PANTHER" id="PTHR11252">
    <property type="entry name" value="POLYRIBONUCLEOTIDE NUCLEOTIDYLTRANSFERASE"/>
    <property type="match status" value="1"/>
</dbReference>
<dbReference type="Pfam" id="PF00013">
    <property type="entry name" value="KH_1"/>
    <property type="match status" value="1"/>
</dbReference>
<dbReference type="InterPro" id="IPR003029">
    <property type="entry name" value="S1_domain"/>
</dbReference>
<dbReference type="PROSITE" id="PS50084">
    <property type="entry name" value="KH_TYPE_1"/>
    <property type="match status" value="1"/>
</dbReference>
<dbReference type="InterPro" id="IPR020568">
    <property type="entry name" value="Ribosomal_Su5_D2-typ_SF"/>
</dbReference>
<dbReference type="SUPFAM" id="SSF50249">
    <property type="entry name" value="Nucleic acid-binding proteins"/>
    <property type="match status" value="1"/>
</dbReference>
<gene>
    <name evidence="5" type="primary">pnp</name>
    <name evidence="7" type="ORF">CHTY_002215</name>
</gene>
<dbReference type="PROSITE" id="PS50126">
    <property type="entry name" value="S1"/>
    <property type="match status" value="1"/>
</dbReference>
<protein>
    <recommendedName>
        <fullName evidence="5">Polyribonucleotide nucleotidyltransferase</fullName>
        <ecNumber evidence="5">2.7.7.8</ecNumber>
    </recommendedName>
    <alternativeName>
        <fullName evidence="5">Polynucleotide phosphorylase</fullName>
        <shortName evidence="5">PNPase</shortName>
    </alternativeName>
</protein>
<accession>A0ABS5CYI3</accession>
<organism evidence="7 8">
    <name type="scientific">Candidatus Phytoplasma meliae</name>
    <dbReference type="NCBI Taxonomy" id="1848402"/>
    <lineage>
        <taxon>Bacteria</taxon>
        <taxon>Bacillati</taxon>
        <taxon>Mycoplasmatota</taxon>
        <taxon>Mollicutes</taxon>
        <taxon>Acholeplasmatales</taxon>
        <taxon>Acholeplasmataceae</taxon>
        <taxon>Candidatus Phytoplasma</taxon>
        <taxon>16SrXIII (Mexican periwinkle virescence group)</taxon>
    </lineage>
</organism>
<comment type="catalytic activity">
    <reaction evidence="5">
        <text>RNA(n+1) + phosphate = RNA(n) + a ribonucleoside 5'-diphosphate</text>
        <dbReference type="Rhea" id="RHEA:22096"/>
        <dbReference type="Rhea" id="RHEA-COMP:14527"/>
        <dbReference type="Rhea" id="RHEA-COMP:17342"/>
        <dbReference type="ChEBI" id="CHEBI:43474"/>
        <dbReference type="ChEBI" id="CHEBI:57930"/>
        <dbReference type="ChEBI" id="CHEBI:140395"/>
        <dbReference type="EC" id="2.7.7.8"/>
    </reaction>
</comment>
<dbReference type="Pfam" id="PF01138">
    <property type="entry name" value="RNase_PH"/>
    <property type="match status" value="2"/>
</dbReference>
<dbReference type="SMART" id="SM00316">
    <property type="entry name" value="S1"/>
    <property type="match status" value="1"/>
</dbReference>
<dbReference type="InterPro" id="IPR027408">
    <property type="entry name" value="PNPase/RNase_PH_dom_sf"/>
</dbReference>
<comment type="function">
    <text evidence="5">Involved in mRNA degradation. Catalyzes the phosphorolysis of single-stranded polyribonucleotides processively in the 3'- to 5'-direction.</text>
</comment>
<dbReference type="InterPro" id="IPR004087">
    <property type="entry name" value="KH_dom"/>
</dbReference>
<dbReference type="Gene3D" id="3.30.230.70">
    <property type="entry name" value="GHMP Kinase, N-terminal domain"/>
    <property type="match status" value="2"/>
</dbReference>
<dbReference type="InterPro" id="IPR012340">
    <property type="entry name" value="NA-bd_OB-fold"/>
</dbReference>
<feature type="binding site" evidence="5">
    <location>
        <position position="501"/>
    </location>
    <ligand>
        <name>Mg(2+)</name>
        <dbReference type="ChEBI" id="CHEBI:18420"/>
    </ligand>
</feature>
<comment type="subcellular location">
    <subcellularLocation>
        <location evidence="5">Cytoplasm</location>
    </subcellularLocation>
</comment>
<evidence type="ECO:0000256" key="4">
    <source>
        <dbReference type="ARBA" id="ARBA00022884"/>
    </source>
</evidence>
<evidence type="ECO:0000259" key="6">
    <source>
        <dbReference type="PROSITE" id="PS50126"/>
    </source>
</evidence>
<dbReference type="EMBL" id="JACAOD020000008">
    <property type="protein sequence ID" value="MBP5836035.1"/>
    <property type="molecule type" value="Genomic_DNA"/>
</dbReference>
<evidence type="ECO:0000256" key="5">
    <source>
        <dbReference type="HAMAP-Rule" id="MF_01595"/>
    </source>
</evidence>
<comment type="cofactor">
    <cofactor evidence="5">
        <name>Mg(2+)</name>
        <dbReference type="ChEBI" id="CHEBI:18420"/>
    </cofactor>
</comment>
<dbReference type="EC" id="2.7.7.8" evidence="5"/>
<dbReference type="InterPro" id="IPR036456">
    <property type="entry name" value="PNPase_PH_RNA-bd_sf"/>
</dbReference>
<reference evidence="7" key="1">
    <citation type="submission" date="2021-04" db="EMBL/GenBank/DDBJ databases">
        <title>Genomic features of Candidatus Phytoplasma meliae isolate ChTYXIII (1SrXIII-G).</title>
        <authorList>
            <person name="Fernandez F.D."/>
            <person name="Conci L.R."/>
        </authorList>
    </citation>
    <scope>NUCLEOTIDE SEQUENCE [LARGE SCALE GENOMIC DNA]</scope>
    <source>
        <strain evidence="7">ChTYXIII-Mo</strain>
    </source>
</reference>
<dbReference type="InterPro" id="IPR036345">
    <property type="entry name" value="ExoRNase_PH_dom2_sf"/>
</dbReference>
<feature type="domain" description="S1 motif" evidence="6">
    <location>
        <begin position="638"/>
        <end position="711"/>
    </location>
</feature>
<dbReference type="SUPFAM" id="SSF54211">
    <property type="entry name" value="Ribosomal protein S5 domain 2-like"/>
    <property type="match status" value="2"/>
</dbReference>
<dbReference type="SMART" id="SM00322">
    <property type="entry name" value="KH"/>
    <property type="match status" value="1"/>
</dbReference>
<dbReference type="RefSeq" id="WP_203552299.1">
    <property type="nucleotide sequence ID" value="NZ_JACAOD020000008.1"/>
</dbReference>
<comment type="similarity">
    <text evidence="1 5">Belongs to the polyribonucleotide nucleotidyltransferase family.</text>
</comment>
<feature type="binding site" evidence="5">
    <location>
        <position position="507"/>
    </location>
    <ligand>
        <name>Mg(2+)</name>
        <dbReference type="ChEBI" id="CHEBI:18420"/>
    </ligand>
</feature>
<dbReference type="PANTHER" id="PTHR11252:SF0">
    <property type="entry name" value="POLYRIBONUCLEOTIDE NUCLEOTIDYLTRANSFERASE 1, MITOCHONDRIAL"/>
    <property type="match status" value="1"/>
</dbReference>
<keyword evidence="2 5" id="KW-0808">Transferase</keyword>
<evidence type="ECO:0000313" key="7">
    <source>
        <dbReference type="EMBL" id="MBP5836035.1"/>
    </source>
</evidence>
<dbReference type="SUPFAM" id="SSF54791">
    <property type="entry name" value="Eukaryotic type KH-domain (KH-domain type I)"/>
    <property type="match status" value="1"/>
</dbReference>
<keyword evidence="5" id="KW-0460">Magnesium</keyword>
<keyword evidence="5" id="KW-0479">Metal-binding</keyword>
<dbReference type="NCBIfam" id="NF008805">
    <property type="entry name" value="PRK11824.1"/>
    <property type="match status" value="1"/>
</dbReference>
<dbReference type="Gene3D" id="3.30.1370.10">
    <property type="entry name" value="K Homology domain, type 1"/>
    <property type="match status" value="1"/>
</dbReference>
<name>A0ABS5CYI3_9MOLU</name>
<dbReference type="NCBIfam" id="TIGR03591">
    <property type="entry name" value="polynuc_phos"/>
    <property type="match status" value="1"/>
</dbReference>
<comment type="caution">
    <text evidence="7">The sequence shown here is derived from an EMBL/GenBank/DDBJ whole genome shotgun (WGS) entry which is preliminary data.</text>
</comment>
<dbReference type="InterPro" id="IPR004088">
    <property type="entry name" value="KH_dom_type_1"/>
</dbReference>
<dbReference type="GO" id="GO:0004654">
    <property type="term" value="F:polyribonucleotide nucleotidyltransferase activity"/>
    <property type="evidence" value="ECO:0007669"/>
    <property type="project" value="UniProtKB-EC"/>
</dbReference>
<sequence length="712" mass="80470">MLKKVFENTDLKNPFKVEIDTYARSVDASVLVRFQDTVVLTTTVFSRCPNNFDFLPLTVIYQEKFYAAGKIPGSFLRREGRLNDHEVLTSRLIDRSLRPLFPASFKQEMQVINTVLSSDPDFKSELASIIGSSLSLLISEIPFFEPVSGVYVGKIDDQLIINPTLQQLSNSSLHLMVSGTKNNIIMIEAHANEVSEEVFLEAISFAHRYIKKLCLFQENIKKEIGKTKNFNNCDSIDLTLEKEFNLQYQSKIMEAVLKFSDRTEKNHLQLLKEEILEKARQKPFFKTIQKVTFFDFEAQKKYLQTIETLSQKLFKQEIRNYIIKEQKRPDQRDLEEIRALDSQIDLLPRTHGSALFTRGKTQSLAVVTLGSLSESKIMDGLNDEQNKRFMLHYNFPPFAVGAIGRYAAPSRREIGHGALAEKAILPFLPQENDFPYTIRVVSEILESNGSSSQATVCATSMALMAAGVPLKKAVAGISIGLCFDQKTNEYAVLTDIQGLEDHIGDMDLKIAGSTQGITALQMDLKIQGISEKILTESLFRAKKGRLHILAHMNNIIALPRVEISQYSPKVKMIQIRPEKIRDVIGTGGKIINQIIEAHNGVKIDIEQDGRVFVMHSDLEMVDKTVSFIENLIQEIKVGNSYQATILRFLTDKYGKIVGAVAQIFQGIEGLIHSNQIKSQKITDILKIGEKVLVKCIKINERGRIDFLFLLKK</sequence>
<dbReference type="HAMAP" id="MF_01595">
    <property type="entry name" value="PNPase"/>
    <property type="match status" value="1"/>
</dbReference>
<keyword evidence="5" id="KW-0963">Cytoplasm</keyword>